<dbReference type="SUPFAM" id="SSF56176">
    <property type="entry name" value="FAD-binding/transporter-associated domain-like"/>
    <property type="match status" value="1"/>
</dbReference>
<keyword evidence="3" id="KW-0285">Flavoprotein</keyword>
<name>S3EI26_9GAMM</name>
<evidence type="ECO:0000256" key="3">
    <source>
        <dbReference type="HAMAP-Rule" id="MF_00037"/>
    </source>
</evidence>
<dbReference type="Pfam" id="PF01565">
    <property type="entry name" value="FAD_binding_4"/>
    <property type="match status" value="1"/>
</dbReference>
<comment type="function">
    <text evidence="3">Cell wall formation.</text>
</comment>
<dbReference type="InterPro" id="IPR006094">
    <property type="entry name" value="Oxid_FAD_bind_N"/>
</dbReference>
<dbReference type="eggNOG" id="COG0812">
    <property type="taxonomic scope" value="Bacteria"/>
</dbReference>
<dbReference type="EC" id="1.3.1.98" evidence="3"/>
<dbReference type="GO" id="GO:0071949">
    <property type="term" value="F:FAD binding"/>
    <property type="evidence" value="ECO:0007669"/>
    <property type="project" value="InterPro"/>
</dbReference>
<dbReference type="PROSITE" id="PS51387">
    <property type="entry name" value="FAD_PCMH"/>
    <property type="match status" value="1"/>
</dbReference>
<feature type="domain" description="FAD-binding PCMH-type" evidence="4">
    <location>
        <begin position="15"/>
        <end position="187"/>
    </location>
</feature>
<dbReference type="InterPro" id="IPR036318">
    <property type="entry name" value="FAD-bd_PCMH-like_sf"/>
</dbReference>
<sequence>MNIYTDVDLRDYHTFGVSQFCKILVEVNSVDELISVYQSVYWQYLPKVVLGKGSNILFTERFEGVVVINKLLGKSVLESKANYHLHIKAGEDWPSLVEWAVKNGYFGLENLALIPGSAGAAPIQNIGAYGMELKDICEYVDVLCLETFNIQRLTNQECSFGYRDSIFKHALYKKIVIIAIGLKLKKNWVANIKYNSLEKINRNTITSEKIFKRVCDLRKKKYQIL</sequence>
<reference evidence="5 6" key="1">
    <citation type="journal article" date="2014" name="Environ. Microbiol.">
        <title>Genomic signatures of obligate host dependence in the luminous bacterial symbiont of a vertebrate.</title>
        <authorList>
            <person name="Hendry T.A."/>
            <person name="de Wet J.R."/>
            <person name="Dunlap P.V."/>
        </authorList>
    </citation>
    <scope>NUCLEOTIDE SEQUENCE [LARGE SCALE GENOMIC DNA]</scope>
    <source>
        <strain evidence="5 6">Akat1</strain>
    </source>
</reference>
<keyword evidence="3" id="KW-0961">Cell wall biogenesis/degradation</keyword>
<organism evidence="5 6">
    <name type="scientific">Candidatus Photodesmus katoptron Akat1</name>
    <dbReference type="NCBI Taxonomy" id="1236703"/>
    <lineage>
        <taxon>Bacteria</taxon>
        <taxon>Pseudomonadati</taxon>
        <taxon>Pseudomonadota</taxon>
        <taxon>Gammaproteobacteria</taxon>
        <taxon>Vibrionales</taxon>
        <taxon>Vibrionaceae</taxon>
        <taxon>Candidatus Photodesmus</taxon>
    </lineage>
</organism>
<dbReference type="InterPro" id="IPR003170">
    <property type="entry name" value="MurB"/>
</dbReference>
<dbReference type="GO" id="GO:0051301">
    <property type="term" value="P:cell division"/>
    <property type="evidence" value="ECO:0007669"/>
    <property type="project" value="UniProtKB-KW"/>
</dbReference>
<dbReference type="PANTHER" id="PTHR21071:SF4">
    <property type="entry name" value="UDP-N-ACETYLENOLPYRUVOYLGLUCOSAMINE REDUCTASE"/>
    <property type="match status" value="1"/>
</dbReference>
<proteinExistence type="inferred from homology"/>
<dbReference type="GO" id="GO:0071555">
    <property type="term" value="P:cell wall organization"/>
    <property type="evidence" value="ECO:0007669"/>
    <property type="project" value="UniProtKB-KW"/>
</dbReference>
<dbReference type="GO" id="GO:0008360">
    <property type="term" value="P:regulation of cell shape"/>
    <property type="evidence" value="ECO:0007669"/>
    <property type="project" value="UniProtKB-KW"/>
</dbReference>
<protein>
    <recommendedName>
        <fullName evidence="3">UDP-N-acetylenolpyruvoylglucosamine reductase</fullName>
        <ecNumber evidence="3">1.3.1.98</ecNumber>
    </recommendedName>
    <alternativeName>
        <fullName evidence="3">UDP-N-acetylmuramate dehydrogenase</fullName>
    </alternativeName>
</protein>
<dbReference type="NCBIfam" id="TIGR00179">
    <property type="entry name" value="murB"/>
    <property type="match status" value="1"/>
</dbReference>
<dbReference type="EMBL" id="AMSD01000001">
    <property type="protein sequence ID" value="EPE37823.1"/>
    <property type="molecule type" value="Genomic_DNA"/>
</dbReference>
<keyword evidence="3" id="KW-0131">Cell cycle</keyword>
<comment type="cofactor">
    <cofactor evidence="3">
        <name>FAD</name>
        <dbReference type="ChEBI" id="CHEBI:57692"/>
    </cofactor>
</comment>
<dbReference type="HAMAP" id="MF_00037">
    <property type="entry name" value="MurB"/>
    <property type="match status" value="1"/>
</dbReference>
<comment type="pathway">
    <text evidence="3">Cell wall biogenesis; peptidoglycan biosynthesis.</text>
</comment>
<comment type="similarity">
    <text evidence="1 3">Belongs to the MurB family.</text>
</comment>
<gene>
    <name evidence="3 5" type="primary">murB</name>
    <name evidence="5" type="ORF">O1U_0285</name>
</gene>
<dbReference type="InterPro" id="IPR016166">
    <property type="entry name" value="FAD-bd_PCMH"/>
</dbReference>
<evidence type="ECO:0000313" key="6">
    <source>
        <dbReference type="Proteomes" id="UP000053688"/>
    </source>
</evidence>
<dbReference type="AlphaFoldDB" id="S3EI26"/>
<keyword evidence="6" id="KW-1185">Reference proteome</keyword>
<dbReference type="Gene3D" id="3.30.43.10">
    <property type="entry name" value="Uridine Diphospho-n-acetylenolpyruvylglucosamine Reductase, domain 2"/>
    <property type="match status" value="1"/>
</dbReference>
<dbReference type="GO" id="GO:0008762">
    <property type="term" value="F:UDP-N-acetylmuramate dehydrogenase activity"/>
    <property type="evidence" value="ECO:0007669"/>
    <property type="project" value="UniProtKB-UniRule"/>
</dbReference>
<comment type="subcellular location">
    <subcellularLocation>
        <location evidence="3">Cytoplasm</location>
    </subcellularLocation>
</comment>
<keyword evidence="3" id="KW-0132">Cell division</keyword>
<dbReference type="GO" id="GO:0005829">
    <property type="term" value="C:cytosol"/>
    <property type="evidence" value="ECO:0007669"/>
    <property type="project" value="TreeGrafter"/>
</dbReference>
<keyword evidence="3" id="KW-0521">NADP</keyword>
<dbReference type="STRING" id="28176.CF66_2123"/>
<feature type="active site" evidence="3">
    <location>
        <position position="163"/>
    </location>
</feature>
<keyword evidence="3" id="KW-0560">Oxidoreductase</keyword>
<accession>S3EI26</accession>
<keyword evidence="2 3" id="KW-0274">FAD</keyword>
<comment type="caution">
    <text evidence="5">The sequence shown here is derived from an EMBL/GenBank/DDBJ whole genome shotgun (WGS) entry which is preliminary data.</text>
</comment>
<dbReference type="InterPro" id="IPR016167">
    <property type="entry name" value="FAD-bd_PCMH_sub1"/>
</dbReference>
<keyword evidence="3" id="KW-0573">Peptidoglycan synthesis</keyword>
<dbReference type="InterPro" id="IPR016169">
    <property type="entry name" value="FAD-bd_PCMH_sub2"/>
</dbReference>
<evidence type="ECO:0000259" key="4">
    <source>
        <dbReference type="PROSITE" id="PS51387"/>
    </source>
</evidence>
<keyword evidence="3" id="KW-0963">Cytoplasm</keyword>
<evidence type="ECO:0000313" key="5">
    <source>
        <dbReference type="EMBL" id="EPE37823.1"/>
    </source>
</evidence>
<dbReference type="GO" id="GO:0009252">
    <property type="term" value="P:peptidoglycan biosynthetic process"/>
    <property type="evidence" value="ECO:0007669"/>
    <property type="project" value="UniProtKB-UniRule"/>
</dbReference>
<comment type="caution">
    <text evidence="3">Lacks conserved residue(s) required for the propagation of feature annotation.</text>
</comment>
<dbReference type="PANTHER" id="PTHR21071">
    <property type="entry name" value="UDP-N-ACETYLENOLPYRUVOYLGLUCOSAMINE REDUCTASE"/>
    <property type="match status" value="1"/>
</dbReference>
<dbReference type="Proteomes" id="UP000053688">
    <property type="component" value="Unassembled WGS sequence"/>
</dbReference>
<keyword evidence="3" id="KW-0133">Cell shape</keyword>
<dbReference type="PATRIC" id="fig|1236703.3.peg.278"/>
<evidence type="ECO:0000256" key="1">
    <source>
        <dbReference type="ARBA" id="ARBA00010485"/>
    </source>
</evidence>
<comment type="catalytic activity">
    <reaction evidence="3">
        <text>UDP-N-acetyl-alpha-D-muramate + NADP(+) = UDP-N-acetyl-3-O-(1-carboxyvinyl)-alpha-D-glucosamine + NADPH + H(+)</text>
        <dbReference type="Rhea" id="RHEA:12248"/>
        <dbReference type="ChEBI" id="CHEBI:15378"/>
        <dbReference type="ChEBI" id="CHEBI:57783"/>
        <dbReference type="ChEBI" id="CHEBI:58349"/>
        <dbReference type="ChEBI" id="CHEBI:68483"/>
        <dbReference type="ChEBI" id="CHEBI:70757"/>
        <dbReference type="EC" id="1.3.1.98"/>
    </reaction>
</comment>
<dbReference type="UniPathway" id="UPA00219"/>
<dbReference type="Gene3D" id="3.30.465.10">
    <property type="match status" value="1"/>
</dbReference>
<evidence type="ECO:0000256" key="2">
    <source>
        <dbReference type="ARBA" id="ARBA00022827"/>
    </source>
</evidence>